<name>A0A5K7XIK9_9BACT</name>
<dbReference type="KEGG" id="lpav:PLANPX_4413"/>
<protein>
    <submittedName>
        <fullName evidence="2">Uncharacterized protein</fullName>
    </submittedName>
</protein>
<keyword evidence="3" id="KW-1185">Reference proteome</keyword>
<evidence type="ECO:0000313" key="2">
    <source>
        <dbReference type="EMBL" id="BBO34801.1"/>
    </source>
</evidence>
<dbReference type="AlphaFoldDB" id="A0A5K7XIK9"/>
<evidence type="ECO:0000256" key="1">
    <source>
        <dbReference type="SAM" id="MobiDB-lite"/>
    </source>
</evidence>
<proteinExistence type="predicted"/>
<accession>A0A5K7XIK9</accession>
<sequence length="41" mass="4539">MQLDFTIIAFKWSGKTTKKTPLKPGKVPTGRPKSSLRLIPA</sequence>
<gene>
    <name evidence="2" type="ORF">PLANPX_4413</name>
</gene>
<dbReference type="EMBL" id="AP021861">
    <property type="protein sequence ID" value="BBO34801.1"/>
    <property type="molecule type" value="Genomic_DNA"/>
</dbReference>
<feature type="region of interest" description="Disordered" evidence="1">
    <location>
        <begin position="19"/>
        <end position="41"/>
    </location>
</feature>
<reference evidence="3" key="1">
    <citation type="submission" date="2019-10" db="EMBL/GenBank/DDBJ databases">
        <title>Lacipirellula parvula gen. nov., sp. nov., representing a lineage of planctomycetes widespread in freshwater anoxic habitats, and description of the family Lacipirellulaceae.</title>
        <authorList>
            <person name="Dedysh S.N."/>
            <person name="Kulichevskaya I.S."/>
            <person name="Beletsky A.V."/>
            <person name="Rakitin A.L."/>
            <person name="Mardanov A.V."/>
            <person name="Ivanova A.A."/>
            <person name="Saltykova V.X."/>
            <person name="Rijpstra W.I.C."/>
            <person name="Sinninghe Damste J.S."/>
            <person name="Ravin N.V."/>
        </authorList>
    </citation>
    <scope>NUCLEOTIDE SEQUENCE [LARGE SCALE GENOMIC DNA]</scope>
    <source>
        <strain evidence="3">PX69</strain>
    </source>
</reference>
<dbReference type="Proteomes" id="UP000326837">
    <property type="component" value="Chromosome"/>
</dbReference>
<organism evidence="2 3">
    <name type="scientific">Lacipirellula parvula</name>
    <dbReference type="NCBI Taxonomy" id="2650471"/>
    <lineage>
        <taxon>Bacteria</taxon>
        <taxon>Pseudomonadati</taxon>
        <taxon>Planctomycetota</taxon>
        <taxon>Planctomycetia</taxon>
        <taxon>Pirellulales</taxon>
        <taxon>Lacipirellulaceae</taxon>
        <taxon>Lacipirellula</taxon>
    </lineage>
</organism>
<evidence type="ECO:0000313" key="3">
    <source>
        <dbReference type="Proteomes" id="UP000326837"/>
    </source>
</evidence>